<dbReference type="Proteomes" id="UP000254545">
    <property type="component" value="Unassembled WGS sequence"/>
</dbReference>
<organism evidence="1 2">
    <name type="scientific">Klebsiella variicola</name>
    <dbReference type="NCBI Taxonomy" id="244366"/>
    <lineage>
        <taxon>Bacteria</taxon>
        <taxon>Pseudomonadati</taxon>
        <taxon>Pseudomonadota</taxon>
        <taxon>Gammaproteobacteria</taxon>
        <taxon>Enterobacterales</taxon>
        <taxon>Enterobacteriaceae</taxon>
        <taxon>Klebsiella/Raoultella group</taxon>
        <taxon>Klebsiella</taxon>
        <taxon>Klebsiella pneumoniae complex</taxon>
    </lineage>
</organism>
<dbReference type="AlphaFoldDB" id="A0A7H4MNR6"/>
<sequence length="249" mass="27632">MHSAPWTKISISISGTWRRISSISSSDSSRDRITRVSPICCQNLTVAQLTALACTERWIGISGKCSRTSMIKPGSDMISASGPISTTGFRSRINVFQLGVMRGDVDHHIEFFTQRVGFIDAELQIFVIEFVVTHAQRVARLAGINGIGAIGESVTHILQRSRRGEEFWFKHGVLVLMTGQIRRTWRGELGSVPTLRAGIVAPRRRGVNIRWVSFSMANLFAILNLGSAHTDSTHNAWWDRLYGVPRVAA</sequence>
<accession>A0A7H4MNR6</accession>
<gene>
    <name evidence="1" type="ORF">NCTC9177_05894</name>
</gene>
<comment type="caution">
    <text evidence="1">The sequence shown here is derived from an EMBL/GenBank/DDBJ whole genome shotgun (WGS) entry which is preliminary data.</text>
</comment>
<dbReference type="EMBL" id="UGKR01000003">
    <property type="protein sequence ID" value="STS91966.1"/>
    <property type="molecule type" value="Genomic_DNA"/>
</dbReference>
<protein>
    <submittedName>
        <fullName evidence="1">Uncharacterized protein</fullName>
    </submittedName>
</protein>
<proteinExistence type="predicted"/>
<reference evidence="1 2" key="1">
    <citation type="submission" date="2018-06" db="EMBL/GenBank/DDBJ databases">
        <authorList>
            <consortium name="Pathogen Informatics"/>
            <person name="Doyle S."/>
        </authorList>
    </citation>
    <scope>NUCLEOTIDE SEQUENCE [LARGE SCALE GENOMIC DNA]</scope>
    <source>
        <strain evidence="1 2">NCTC9177</strain>
    </source>
</reference>
<evidence type="ECO:0000313" key="2">
    <source>
        <dbReference type="Proteomes" id="UP000254545"/>
    </source>
</evidence>
<evidence type="ECO:0000313" key="1">
    <source>
        <dbReference type="EMBL" id="STS91966.1"/>
    </source>
</evidence>
<name>A0A7H4MNR6_KLEVA</name>